<evidence type="ECO:0000256" key="2">
    <source>
        <dbReference type="ARBA" id="ARBA00006966"/>
    </source>
</evidence>
<dbReference type="Proteomes" id="UP000053825">
    <property type="component" value="Unassembled WGS sequence"/>
</dbReference>
<reference evidence="7 8" key="1">
    <citation type="submission" date="2015-07" db="EMBL/GenBank/DDBJ databases">
        <title>The genome of Habropoda laboriosa.</title>
        <authorList>
            <person name="Pan H."/>
            <person name="Kapheim K."/>
        </authorList>
    </citation>
    <scope>NUCLEOTIDE SEQUENCE [LARGE SCALE GENOMIC DNA]</scope>
    <source>
        <strain evidence="7">0110345459</strain>
    </source>
</reference>
<evidence type="ECO:0000313" key="7">
    <source>
        <dbReference type="EMBL" id="KOC62442.1"/>
    </source>
</evidence>
<dbReference type="FunFam" id="3.40.640.10:FF:000030">
    <property type="entry name" value="Low-specificity L-threonine aldolase"/>
    <property type="match status" value="1"/>
</dbReference>
<dbReference type="InterPro" id="IPR023603">
    <property type="entry name" value="Low_specificity_L-TA-like"/>
</dbReference>
<protein>
    <submittedName>
        <fullName evidence="7">L-allo-threonine aldolase</fullName>
    </submittedName>
</protein>
<dbReference type="InterPro" id="IPR015422">
    <property type="entry name" value="PyrdxlP-dep_Trfase_small"/>
</dbReference>
<dbReference type="EMBL" id="KQ414730">
    <property type="protein sequence ID" value="KOC62442.1"/>
    <property type="molecule type" value="Genomic_DNA"/>
</dbReference>
<dbReference type="Pfam" id="PF01212">
    <property type="entry name" value="Beta_elim_lyase"/>
    <property type="match status" value="1"/>
</dbReference>
<dbReference type="GO" id="GO:0008732">
    <property type="term" value="F:L-allo-threonine aldolase activity"/>
    <property type="evidence" value="ECO:0007669"/>
    <property type="project" value="TreeGrafter"/>
</dbReference>
<evidence type="ECO:0000256" key="3">
    <source>
        <dbReference type="ARBA" id="ARBA00022898"/>
    </source>
</evidence>
<keyword evidence="8" id="KW-1185">Reference proteome</keyword>
<dbReference type="Gene3D" id="3.40.640.10">
    <property type="entry name" value="Type I PLP-dependent aspartate aminotransferase-like (Major domain)"/>
    <property type="match status" value="1"/>
</dbReference>
<feature type="domain" description="Aromatic amino acid beta-eliminating lyase/threonine aldolase" evidence="6">
    <location>
        <begin position="1"/>
        <end position="271"/>
    </location>
</feature>
<dbReference type="NCBIfam" id="NF041359">
    <property type="entry name" value="GntG_guanitoxin"/>
    <property type="match status" value="1"/>
</dbReference>
<sequence>MREAMCNAEVGDDVFGEDPTVKKLEEAAAKMVGMEAAIFVCSGTMGNLIAIMIHCNVRGNEAYCGEDAHCLLYEQCGASQIGGVNLRPIRNNIDGTFDLSELQAKLRKDRDHEPISKLVLVENTIHGKIVPQSWLKELVSFCKERDLKLHMDGARLWNASVGSKQSAEEIVSGFDSVTFCLSKGLGAPVGSLLCGSKSFITEARRIRKVLGGGMRQVGVLAAAGLVALEHIPNLINDHKRAFVLASMINDMQSTVFTVDLSTVQTNMFSMQVNSNVVSATKFAQCLQQLDNDNEDKIIVKSLALNDSSVRFVFSLEITDNDLKLAIQRIRQVIKKFDPKL</sequence>
<dbReference type="PANTHER" id="PTHR48097:SF9">
    <property type="entry name" value="L-THREONINE ALDOLASE"/>
    <property type="match status" value="1"/>
</dbReference>
<dbReference type="PIRSF" id="PIRSF017617">
    <property type="entry name" value="Thr_aldolase"/>
    <property type="match status" value="1"/>
</dbReference>
<comment type="similarity">
    <text evidence="2">Belongs to the threonine aldolase family.</text>
</comment>
<comment type="cofactor">
    <cofactor evidence="1">
        <name>pyridoxal 5'-phosphate</name>
        <dbReference type="ChEBI" id="CHEBI:597326"/>
    </cofactor>
</comment>
<dbReference type="Gene3D" id="3.90.1150.10">
    <property type="entry name" value="Aspartate Aminotransferase, domain 1"/>
    <property type="match status" value="1"/>
</dbReference>
<keyword evidence="3" id="KW-0663">Pyridoxal phosphate</keyword>
<dbReference type="OrthoDB" id="10261951at2759"/>
<dbReference type="GO" id="GO:0005829">
    <property type="term" value="C:cytosol"/>
    <property type="evidence" value="ECO:0007669"/>
    <property type="project" value="TreeGrafter"/>
</dbReference>
<dbReference type="PANTHER" id="PTHR48097">
    <property type="entry name" value="L-THREONINE ALDOLASE-RELATED"/>
    <property type="match status" value="1"/>
</dbReference>
<gene>
    <name evidence="7" type="ORF">WH47_05432</name>
</gene>
<dbReference type="InterPro" id="IPR015421">
    <property type="entry name" value="PyrdxlP-dep_Trfase_major"/>
</dbReference>
<dbReference type="AlphaFoldDB" id="A0A0L7QUV3"/>
<keyword evidence="4" id="KW-0456">Lyase</keyword>
<dbReference type="InterPro" id="IPR015424">
    <property type="entry name" value="PyrdxlP-dep_Trfase"/>
</dbReference>
<dbReference type="GO" id="GO:0006545">
    <property type="term" value="P:glycine biosynthetic process"/>
    <property type="evidence" value="ECO:0007669"/>
    <property type="project" value="TreeGrafter"/>
</dbReference>
<evidence type="ECO:0000256" key="1">
    <source>
        <dbReference type="ARBA" id="ARBA00001933"/>
    </source>
</evidence>
<dbReference type="InterPro" id="IPR001597">
    <property type="entry name" value="ArAA_b-elim_lyase/Thr_aldolase"/>
</dbReference>
<accession>A0A0L7QUV3</accession>
<organism evidence="7 8">
    <name type="scientific">Habropoda laboriosa</name>
    <dbReference type="NCBI Taxonomy" id="597456"/>
    <lineage>
        <taxon>Eukaryota</taxon>
        <taxon>Metazoa</taxon>
        <taxon>Ecdysozoa</taxon>
        <taxon>Arthropoda</taxon>
        <taxon>Hexapoda</taxon>
        <taxon>Insecta</taxon>
        <taxon>Pterygota</taxon>
        <taxon>Neoptera</taxon>
        <taxon>Endopterygota</taxon>
        <taxon>Hymenoptera</taxon>
        <taxon>Apocrita</taxon>
        <taxon>Aculeata</taxon>
        <taxon>Apoidea</taxon>
        <taxon>Anthophila</taxon>
        <taxon>Apidae</taxon>
        <taxon>Habropoda</taxon>
    </lineage>
</organism>
<evidence type="ECO:0000256" key="4">
    <source>
        <dbReference type="ARBA" id="ARBA00023239"/>
    </source>
</evidence>
<evidence type="ECO:0000259" key="6">
    <source>
        <dbReference type="Pfam" id="PF01212"/>
    </source>
</evidence>
<evidence type="ECO:0000313" key="8">
    <source>
        <dbReference type="Proteomes" id="UP000053825"/>
    </source>
</evidence>
<proteinExistence type="inferred from homology"/>
<dbReference type="STRING" id="597456.A0A0L7QUV3"/>
<name>A0A0L7QUV3_9HYME</name>
<evidence type="ECO:0000256" key="5">
    <source>
        <dbReference type="PIRSR" id="PIRSR017617-1"/>
    </source>
</evidence>
<dbReference type="SUPFAM" id="SSF53383">
    <property type="entry name" value="PLP-dependent transferases"/>
    <property type="match status" value="1"/>
</dbReference>
<feature type="modified residue" description="N6-(pyridoxal phosphate)lysine" evidence="5">
    <location>
        <position position="183"/>
    </location>
</feature>
<dbReference type="GO" id="GO:0006567">
    <property type="term" value="P:L-threonine catabolic process"/>
    <property type="evidence" value="ECO:0007669"/>
    <property type="project" value="TreeGrafter"/>
</dbReference>